<evidence type="ECO:0000256" key="1">
    <source>
        <dbReference type="ARBA" id="ARBA00001947"/>
    </source>
</evidence>
<keyword evidence="5" id="KW-0560">Oxidoreductase</keyword>
<keyword evidence="3" id="KW-0479">Metal-binding</keyword>
<dbReference type="Gene3D" id="3.90.180.10">
    <property type="entry name" value="Medium-chain alcohol dehydrogenases, catalytic domain"/>
    <property type="match status" value="2"/>
</dbReference>
<name>A0AAD5IJX9_ACENE</name>
<evidence type="ECO:0000259" key="6">
    <source>
        <dbReference type="Pfam" id="PF08240"/>
    </source>
</evidence>
<dbReference type="InterPro" id="IPR047109">
    <property type="entry name" value="CAD-like"/>
</dbReference>
<keyword evidence="8" id="KW-1185">Reference proteome</keyword>
<comment type="cofactor">
    <cofactor evidence="1">
        <name>Zn(2+)</name>
        <dbReference type="ChEBI" id="CHEBI:29105"/>
    </cofactor>
</comment>
<organism evidence="7 8">
    <name type="scientific">Acer negundo</name>
    <name type="common">Box elder</name>
    <dbReference type="NCBI Taxonomy" id="4023"/>
    <lineage>
        <taxon>Eukaryota</taxon>
        <taxon>Viridiplantae</taxon>
        <taxon>Streptophyta</taxon>
        <taxon>Embryophyta</taxon>
        <taxon>Tracheophyta</taxon>
        <taxon>Spermatophyta</taxon>
        <taxon>Magnoliopsida</taxon>
        <taxon>eudicotyledons</taxon>
        <taxon>Gunneridae</taxon>
        <taxon>Pentapetalae</taxon>
        <taxon>rosids</taxon>
        <taxon>malvids</taxon>
        <taxon>Sapindales</taxon>
        <taxon>Sapindaceae</taxon>
        <taxon>Hippocastanoideae</taxon>
        <taxon>Acereae</taxon>
        <taxon>Acer</taxon>
    </lineage>
</organism>
<evidence type="ECO:0000313" key="7">
    <source>
        <dbReference type="EMBL" id="KAI9165773.1"/>
    </source>
</evidence>
<comment type="caution">
    <text evidence="7">The sequence shown here is derived from an EMBL/GenBank/DDBJ whole genome shotgun (WGS) entry which is preliminary data.</text>
</comment>
<dbReference type="Proteomes" id="UP001064489">
    <property type="component" value="Chromosome 10"/>
</dbReference>
<proteinExistence type="inferred from homology"/>
<protein>
    <recommendedName>
        <fullName evidence="6">Alcohol dehydrogenase-like N-terminal domain-containing protein</fullName>
    </recommendedName>
</protein>
<gene>
    <name evidence="7" type="ORF">LWI28_020141</name>
</gene>
<dbReference type="AlphaFoldDB" id="A0AAD5IJX9"/>
<dbReference type="Gene3D" id="3.40.50.720">
    <property type="entry name" value="NAD(P)-binding Rossmann-like Domain"/>
    <property type="match status" value="1"/>
</dbReference>
<dbReference type="SUPFAM" id="SSF50129">
    <property type="entry name" value="GroES-like"/>
    <property type="match status" value="1"/>
</dbReference>
<dbReference type="PANTHER" id="PTHR42683">
    <property type="entry name" value="ALDEHYDE REDUCTASE"/>
    <property type="match status" value="1"/>
</dbReference>
<dbReference type="Pfam" id="PF08240">
    <property type="entry name" value="ADH_N"/>
    <property type="match status" value="1"/>
</dbReference>
<evidence type="ECO:0000256" key="4">
    <source>
        <dbReference type="ARBA" id="ARBA00022833"/>
    </source>
</evidence>
<dbReference type="EMBL" id="JAJSOW010000105">
    <property type="protein sequence ID" value="KAI9165773.1"/>
    <property type="molecule type" value="Genomic_DNA"/>
</dbReference>
<reference evidence="7" key="2">
    <citation type="submission" date="2023-02" db="EMBL/GenBank/DDBJ databases">
        <authorList>
            <person name="Swenson N.G."/>
            <person name="Wegrzyn J.L."/>
            <person name="Mcevoy S.L."/>
        </authorList>
    </citation>
    <scope>NUCLEOTIDE SEQUENCE</scope>
    <source>
        <strain evidence="7">91603</strain>
        <tissue evidence="7">Leaf</tissue>
    </source>
</reference>
<dbReference type="InterPro" id="IPR002328">
    <property type="entry name" value="ADH_Zn_CS"/>
</dbReference>
<keyword evidence="4" id="KW-0862">Zinc</keyword>
<dbReference type="GO" id="GO:0009809">
    <property type="term" value="P:lignin biosynthetic process"/>
    <property type="evidence" value="ECO:0007669"/>
    <property type="project" value="UniProtKB-ARBA"/>
</dbReference>
<accession>A0AAD5IJX9</accession>
<dbReference type="InterPro" id="IPR011032">
    <property type="entry name" value="GroES-like_sf"/>
</dbReference>
<feature type="domain" description="Alcohol dehydrogenase-like N-terminal" evidence="6">
    <location>
        <begin position="47"/>
        <end position="156"/>
    </location>
</feature>
<dbReference type="GO" id="GO:0008270">
    <property type="term" value="F:zinc ion binding"/>
    <property type="evidence" value="ECO:0007669"/>
    <property type="project" value="InterPro"/>
</dbReference>
<evidence type="ECO:0000256" key="3">
    <source>
        <dbReference type="ARBA" id="ARBA00022723"/>
    </source>
</evidence>
<comment type="similarity">
    <text evidence="2">Belongs to the zinc-containing alcohol dehydrogenase family.</text>
</comment>
<reference evidence="7" key="1">
    <citation type="journal article" date="2022" name="Plant J.">
        <title>Strategies of tolerance reflected in two North American maple genomes.</title>
        <authorList>
            <person name="McEvoy S.L."/>
            <person name="Sezen U.U."/>
            <person name="Trouern-Trend A."/>
            <person name="McMahon S.M."/>
            <person name="Schaberg P.G."/>
            <person name="Yang J."/>
            <person name="Wegrzyn J.L."/>
            <person name="Swenson N.G."/>
        </authorList>
    </citation>
    <scope>NUCLEOTIDE SEQUENCE</scope>
    <source>
        <strain evidence="7">91603</strain>
    </source>
</reference>
<sequence length="235" mass="26231">MVKLHSFDTKIHKVDSDNLVYPTRTMKTMADYDNLSIHILFTRKIGTDDVLLKVLFCGMDHTDLHQIKSEIYPPSYPLVPGHEVVGEVVELGTEVKKFKVGDIVGVGCLVGSCGECLYCDSNLENYCNDRLFSYTGINKDGTCTQGGSSSAKVVHQNWWGCKAPAHDLILGRKTITGSFIGSIETREILDFWAEKGLSSMIEVVKMDYANKAFEGMERNDVRYRFVPDVAGSNMK</sequence>
<evidence type="ECO:0000313" key="8">
    <source>
        <dbReference type="Proteomes" id="UP001064489"/>
    </source>
</evidence>
<dbReference type="GO" id="GO:0016616">
    <property type="term" value="F:oxidoreductase activity, acting on the CH-OH group of donors, NAD or NADP as acceptor"/>
    <property type="evidence" value="ECO:0007669"/>
    <property type="project" value="InterPro"/>
</dbReference>
<dbReference type="PROSITE" id="PS00059">
    <property type="entry name" value="ADH_ZINC"/>
    <property type="match status" value="1"/>
</dbReference>
<dbReference type="InterPro" id="IPR013154">
    <property type="entry name" value="ADH-like_N"/>
</dbReference>
<evidence type="ECO:0000256" key="5">
    <source>
        <dbReference type="ARBA" id="ARBA00023002"/>
    </source>
</evidence>
<evidence type="ECO:0000256" key="2">
    <source>
        <dbReference type="ARBA" id="ARBA00008072"/>
    </source>
</evidence>